<evidence type="ECO:0000259" key="3">
    <source>
        <dbReference type="Pfam" id="PF00501"/>
    </source>
</evidence>
<dbReference type="SUPFAM" id="SSF56801">
    <property type="entry name" value="Acetyl-CoA synthetase-like"/>
    <property type="match status" value="1"/>
</dbReference>
<feature type="domain" description="AMP-dependent synthetase/ligase" evidence="3">
    <location>
        <begin position="16"/>
        <end position="391"/>
    </location>
</feature>
<evidence type="ECO:0000313" key="6">
    <source>
        <dbReference type="Proteomes" id="UP000608154"/>
    </source>
</evidence>
<organism evidence="5 6">
    <name type="scientific">Novosphingobium endophyticum</name>
    <dbReference type="NCBI Taxonomy" id="1955250"/>
    <lineage>
        <taxon>Bacteria</taxon>
        <taxon>Pseudomonadati</taxon>
        <taxon>Pseudomonadota</taxon>
        <taxon>Alphaproteobacteria</taxon>
        <taxon>Sphingomonadales</taxon>
        <taxon>Sphingomonadaceae</taxon>
        <taxon>Novosphingobium</taxon>
    </lineage>
</organism>
<dbReference type="GO" id="GO:0031956">
    <property type="term" value="F:medium-chain fatty acid-CoA ligase activity"/>
    <property type="evidence" value="ECO:0007669"/>
    <property type="project" value="TreeGrafter"/>
</dbReference>
<dbReference type="Gene3D" id="3.40.50.12780">
    <property type="entry name" value="N-terminal domain of ligase-like"/>
    <property type="match status" value="1"/>
</dbReference>
<feature type="domain" description="AMP-binding enzyme C-terminal" evidence="4">
    <location>
        <begin position="443"/>
        <end position="518"/>
    </location>
</feature>
<keyword evidence="2" id="KW-0436">Ligase</keyword>
<dbReference type="GO" id="GO:0006631">
    <property type="term" value="P:fatty acid metabolic process"/>
    <property type="evidence" value="ECO:0007669"/>
    <property type="project" value="TreeGrafter"/>
</dbReference>
<keyword evidence="6" id="KW-1185">Reference proteome</keyword>
<dbReference type="Proteomes" id="UP000608154">
    <property type="component" value="Unassembled WGS sequence"/>
</dbReference>
<dbReference type="InterPro" id="IPR000873">
    <property type="entry name" value="AMP-dep_synth/lig_dom"/>
</dbReference>
<sequence>MITRPIATTLYEVVAEKAVADPGHPAIFYNGQSIGYADLLEQASRAARAMVAGGVRPGDRVAAMIGNAPEWVVVALAASAAGAIFVPFNSWYKQNELAWTMRHCGVSMVIAVRHFLKTDYGAMFSAIVPELTESPPGAIRSAHMPALRSVILMGEAVPGTIGWEDFLGRGDAIGAPLPAVDPESIAYILYTSGSTADPKGAMLRHRGVVENGFDLGQRRAIGPEDRVFLGTPLFYALGATNALPATLTAGASLVLMDAFEAGRAIEVIERAGATVYYGTGNMSRAIIDQADYRQARIGTLKKGNAGLGAEYKRLTLVEMGITGAVPAYGLTETYGNATVGEVDDPLDVKMATNGRPLPGMELLIVDPDSSRPLAQGETGLILVRGHTTPGYFDNPVETSKALRPDSFFDTGDLGSIDAEGRMIFHSRLKDVIKSGGINISPAEVEQLLVTHPDVRDAHVVGVADAVRGELIVAFVDRFQNVSEDSLKAFVKESAASFKVPHHIFFHSEENLPRLASGKIAKVKLAETARAELGIT</sequence>
<dbReference type="Pfam" id="PF00501">
    <property type="entry name" value="AMP-binding"/>
    <property type="match status" value="1"/>
</dbReference>
<evidence type="ECO:0000313" key="5">
    <source>
        <dbReference type="EMBL" id="GGC12027.1"/>
    </source>
</evidence>
<dbReference type="EMBL" id="BMHK01000032">
    <property type="protein sequence ID" value="GGC12027.1"/>
    <property type="molecule type" value="Genomic_DNA"/>
</dbReference>
<dbReference type="InterPro" id="IPR042099">
    <property type="entry name" value="ANL_N_sf"/>
</dbReference>
<reference evidence="5" key="2">
    <citation type="submission" date="2020-09" db="EMBL/GenBank/DDBJ databases">
        <authorList>
            <person name="Sun Q."/>
            <person name="Zhou Y."/>
        </authorList>
    </citation>
    <scope>NUCLEOTIDE SEQUENCE</scope>
    <source>
        <strain evidence="5">CGMCC 1.15095</strain>
    </source>
</reference>
<dbReference type="InterPro" id="IPR045851">
    <property type="entry name" value="AMP-bd_C_sf"/>
</dbReference>
<accession>A0A916TVP1</accession>
<dbReference type="AlphaFoldDB" id="A0A916TVP1"/>
<proteinExistence type="inferred from homology"/>
<dbReference type="PANTHER" id="PTHR43201">
    <property type="entry name" value="ACYL-COA SYNTHETASE"/>
    <property type="match status" value="1"/>
</dbReference>
<dbReference type="RefSeq" id="WP_188772713.1">
    <property type="nucleotide sequence ID" value="NZ_BMHK01000032.1"/>
</dbReference>
<name>A0A916TVP1_9SPHN</name>
<dbReference type="PANTHER" id="PTHR43201:SF5">
    <property type="entry name" value="MEDIUM-CHAIN ACYL-COA LIGASE ACSF2, MITOCHONDRIAL"/>
    <property type="match status" value="1"/>
</dbReference>
<dbReference type="Gene3D" id="3.30.300.30">
    <property type="match status" value="1"/>
</dbReference>
<comment type="caution">
    <text evidence="5">The sequence shown here is derived from an EMBL/GenBank/DDBJ whole genome shotgun (WGS) entry which is preliminary data.</text>
</comment>
<protein>
    <submittedName>
        <fullName evidence="5">Uncharacterized protein</fullName>
    </submittedName>
</protein>
<reference evidence="5" key="1">
    <citation type="journal article" date="2014" name="Int. J. Syst. Evol. Microbiol.">
        <title>Complete genome sequence of Corynebacterium casei LMG S-19264T (=DSM 44701T), isolated from a smear-ripened cheese.</title>
        <authorList>
            <consortium name="US DOE Joint Genome Institute (JGI-PGF)"/>
            <person name="Walter F."/>
            <person name="Albersmeier A."/>
            <person name="Kalinowski J."/>
            <person name="Ruckert C."/>
        </authorList>
    </citation>
    <scope>NUCLEOTIDE SEQUENCE</scope>
    <source>
        <strain evidence="5">CGMCC 1.15095</strain>
    </source>
</reference>
<dbReference type="Pfam" id="PF13193">
    <property type="entry name" value="AMP-binding_C"/>
    <property type="match status" value="1"/>
</dbReference>
<evidence type="ECO:0000259" key="4">
    <source>
        <dbReference type="Pfam" id="PF13193"/>
    </source>
</evidence>
<gene>
    <name evidence="5" type="ORF">GCM10011494_33520</name>
</gene>
<comment type="similarity">
    <text evidence="1">Belongs to the ATP-dependent AMP-binding enzyme family.</text>
</comment>
<dbReference type="InterPro" id="IPR025110">
    <property type="entry name" value="AMP-bd_C"/>
</dbReference>
<evidence type="ECO:0000256" key="1">
    <source>
        <dbReference type="ARBA" id="ARBA00006432"/>
    </source>
</evidence>
<evidence type="ECO:0000256" key="2">
    <source>
        <dbReference type="ARBA" id="ARBA00022598"/>
    </source>
</evidence>